<dbReference type="GO" id="GO:0015012">
    <property type="term" value="P:heparan sulfate proteoglycan biosynthetic process"/>
    <property type="evidence" value="ECO:0007669"/>
    <property type="project" value="TreeGrafter"/>
</dbReference>
<evidence type="ECO:0000256" key="6">
    <source>
        <dbReference type="ARBA" id="ARBA00022723"/>
    </source>
</evidence>
<keyword evidence="5" id="KW-0812">Transmembrane</keyword>
<evidence type="ECO:0000313" key="15">
    <source>
        <dbReference type="EMBL" id="CAB4937928.1"/>
    </source>
</evidence>
<accession>A0A6J7J3K2</accession>
<dbReference type="InterPro" id="IPR003406">
    <property type="entry name" value="Glyco_trans_14"/>
</dbReference>
<evidence type="ECO:0000256" key="12">
    <source>
        <dbReference type="ARBA" id="ARBA00023157"/>
    </source>
</evidence>
<keyword evidence="13" id="KW-0325">Glycoprotein</keyword>
<keyword evidence="3" id="KW-0328">Glycosyltransferase</keyword>
<dbReference type="Pfam" id="PF02485">
    <property type="entry name" value="Branch"/>
    <property type="match status" value="2"/>
</dbReference>
<dbReference type="InterPro" id="IPR043538">
    <property type="entry name" value="XYLT"/>
</dbReference>
<keyword evidence="4" id="KW-0808">Transferase</keyword>
<dbReference type="GO" id="GO:0046872">
    <property type="term" value="F:metal ion binding"/>
    <property type="evidence" value="ECO:0007669"/>
    <property type="project" value="UniProtKB-KW"/>
</dbReference>
<organism evidence="15">
    <name type="scientific">freshwater metagenome</name>
    <dbReference type="NCBI Taxonomy" id="449393"/>
    <lineage>
        <taxon>unclassified sequences</taxon>
        <taxon>metagenomes</taxon>
        <taxon>ecological metagenomes</taxon>
    </lineage>
</organism>
<evidence type="ECO:0000256" key="5">
    <source>
        <dbReference type="ARBA" id="ARBA00022692"/>
    </source>
</evidence>
<dbReference type="GO" id="GO:0050650">
    <property type="term" value="P:chondroitin sulfate proteoglycan biosynthetic process"/>
    <property type="evidence" value="ECO:0007669"/>
    <property type="project" value="TreeGrafter"/>
</dbReference>
<evidence type="ECO:0000256" key="10">
    <source>
        <dbReference type="ARBA" id="ARBA00023034"/>
    </source>
</evidence>
<dbReference type="PANTHER" id="PTHR46025:SF3">
    <property type="entry name" value="XYLOSYLTRANSFERASE OXT"/>
    <property type="match status" value="1"/>
</dbReference>
<keyword evidence="7" id="KW-0256">Endoplasmic reticulum</keyword>
<protein>
    <recommendedName>
        <fullName evidence="14">Peptide O-xylosyltransferase</fullName>
    </recommendedName>
</protein>
<comment type="subcellular location">
    <subcellularLocation>
        <location evidence="2">Endoplasmic reticulum membrane</location>
        <topology evidence="2">Single-pass type II membrane protein</topology>
    </subcellularLocation>
    <subcellularLocation>
        <location evidence="1">Golgi apparatus membrane</location>
        <topology evidence="1">Single-pass type II membrane protein</topology>
    </subcellularLocation>
</comment>
<keyword evidence="12" id="KW-1015">Disulfide bond</keyword>
<keyword evidence="11" id="KW-0472">Membrane</keyword>
<evidence type="ECO:0000256" key="1">
    <source>
        <dbReference type="ARBA" id="ARBA00004323"/>
    </source>
</evidence>
<name>A0A6J7J3K2_9ZZZZ</name>
<proteinExistence type="predicted"/>
<dbReference type="GO" id="GO:0005789">
    <property type="term" value="C:endoplasmic reticulum membrane"/>
    <property type="evidence" value="ECO:0007669"/>
    <property type="project" value="UniProtKB-SubCell"/>
</dbReference>
<evidence type="ECO:0000256" key="8">
    <source>
        <dbReference type="ARBA" id="ARBA00022968"/>
    </source>
</evidence>
<evidence type="ECO:0000256" key="2">
    <source>
        <dbReference type="ARBA" id="ARBA00004648"/>
    </source>
</evidence>
<dbReference type="GO" id="GO:0030158">
    <property type="term" value="F:protein xylosyltransferase activity"/>
    <property type="evidence" value="ECO:0007669"/>
    <property type="project" value="InterPro"/>
</dbReference>
<evidence type="ECO:0000256" key="4">
    <source>
        <dbReference type="ARBA" id="ARBA00022679"/>
    </source>
</evidence>
<sequence length="329" mass="37360">MLTNEQGSGVEVGVRKHYLLLAHDQPQHVGRLVERLDDGGSSFWLHLDPRADDEAWRSVLAHPAVGSVEPRVACLWGTWSMVEATLTMVRACLASGAPGHLVMLSGQSYPVKSNQHIDDHLTAHADLVHMDLWALEERWPDNHRDRLDYFCLPRSEAKGDLRLLRRRQEMNLRELVGWTRRLVRESGPREALAVLRTIGQERPDVAHLVVGGSQWWAMPFDVAQQMVEFHDHSPDYAEFLRWSQFPDESFFQTLLVAMDPTVRNRVAPSLTFVDWTEGDWDLPRAFGVDDLPALLTLPDHVLFARKFLHPAATEVLDALDDAADHEGAR</sequence>
<gene>
    <name evidence="15" type="ORF">UFOPK3662_01675</name>
</gene>
<reference evidence="15" key="1">
    <citation type="submission" date="2020-05" db="EMBL/GenBank/DDBJ databases">
        <authorList>
            <person name="Chiriac C."/>
            <person name="Salcher M."/>
            <person name="Ghai R."/>
            <person name="Kavagutti S V."/>
        </authorList>
    </citation>
    <scope>NUCLEOTIDE SEQUENCE</scope>
</reference>
<keyword evidence="10" id="KW-0333">Golgi apparatus</keyword>
<dbReference type="AlphaFoldDB" id="A0A6J7J3K2"/>
<keyword evidence="8" id="KW-0735">Signal-anchor</keyword>
<keyword evidence="9" id="KW-1133">Transmembrane helix</keyword>
<evidence type="ECO:0000256" key="3">
    <source>
        <dbReference type="ARBA" id="ARBA00022676"/>
    </source>
</evidence>
<keyword evidence="6" id="KW-0479">Metal-binding</keyword>
<dbReference type="EMBL" id="CAFBMW010000011">
    <property type="protein sequence ID" value="CAB4937928.1"/>
    <property type="molecule type" value="Genomic_DNA"/>
</dbReference>
<evidence type="ECO:0000256" key="7">
    <source>
        <dbReference type="ARBA" id="ARBA00022824"/>
    </source>
</evidence>
<dbReference type="GO" id="GO:0000139">
    <property type="term" value="C:Golgi membrane"/>
    <property type="evidence" value="ECO:0007669"/>
    <property type="project" value="UniProtKB-SubCell"/>
</dbReference>
<evidence type="ECO:0000256" key="9">
    <source>
        <dbReference type="ARBA" id="ARBA00022989"/>
    </source>
</evidence>
<evidence type="ECO:0000256" key="14">
    <source>
        <dbReference type="ARBA" id="ARBA00042865"/>
    </source>
</evidence>
<evidence type="ECO:0000256" key="11">
    <source>
        <dbReference type="ARBA" id="ARBA00023136"/>
    </source>
</evidence>
<evidence type="ECO:0000256" key="13">
    <source>
        <dbReference type="ARBA" id="ARBA00023180"/>
    </source>
</evidence>
<dbReference type="PANTHER" id="PTHR46025">
    <property type="entry name" value="XYLOSYLTRANSFERASE OXT"/>
    <property type="match status" value="1"/>
</dbReference>